<dbReference type="Gene3D" id="3.40.50.300">
    <property type="entry name" value="P-loop containing nucleotide triphosphate hydrolases"/>
    <property type="match status" value="1"/>
</dbReference>
<dbReference type="InterPro" id="IPR001650">
    <property type="entry name" value="Helicase_C-like"/>
</dbReference>
<protein>
    <submittedName>
        <fullName evidence="5">Uncharacterized protein</fullName>
    </submittedName>
</protein>
<proteinExistence type="predicted"/>
<feature type="region of interest" description="Disordered" evidence="2">
    <location>
        <begin position="434"/>
        <end position="455"/>
    </location>
</feature>
<organism evidence="5 6">
    <name type="scientific">Chondromyces apiculatus DSM 436</name>
    <dbReference type="NCBI Taxonomy" id="1192034"/>
    <lineage>
        <taxon>Bacteria</taxon>
        <taxon>Pseudomonadati</taxon>
        <taxon>Myxococcota</taxon>
        <taxon>Polyangia</taxon>
        <taxon>Polyangiales</taxon>
        <taxon>Polyangiaceae</taxon>
        <taxon>Chondromyces</taxon>
    </lineage>
</organism>
<dbReference type="GO" id="GO:0003677">
    <property type="term" value="F:DNA binding"/>
    <property type="evidence" value="ECO:0007669"/>
    <property type="project" value="InterPro"/>
</dbReference>
<dbReference type="InterPro" id="IPR014001">
    <property type="entry name" value="Helicase_ATP-bd"/>
</dbReference>
<dbReference type="PROSITE" id="PS51194">
    <property type="entry name" value="HELICASE_CTER"/>
    <property type="match status" value="1"/>
</dbReference>
<sequence length="938" mass="102879">MNDPRHAPLALVRKPGDLTLCAPLRVRHSFGFDEVDLLRPPARLWADGASVPPPIDVHLDARRLEPAPAPTDLLARGPAPSDTWTALTQRSLTRLLAWFLLVEDPQHRLDAHPIVTLAHQASVVQHLLHAPHLRRALLADEVGLGKTIEAGLLIREVLARDPAARVLYLAPARLTRNVRRELDRLGLAFRSWVATPTDRDATLDDPRVVASIHRASLDAHLPHVLAAPPWDMIVVDECHHLSDDVPHDAPRGGRPGAQHRLVAQLAERLGAHGRLLLMSGTPHQGHPDRFRNLLRLLRLPGEDDTALAGRVIYRTKEDVHDWQGRPLFPRRQVNPPLVLDLAPEHRAWLEAIHRYFDPEHTTGGRAAQALQWATSSVHAGLGYLVRHAIRAGFTLDDLPALLPALEALRPYRLGPPDEPPSVLFARLSREIARKTDDPDTDDLDDLEDPDDDARFRPDPLRLAPLLRDAVHLLRTDDARWHFLYDHLLAAPAAGSLSAASSPFASSSPTVPEKIVLFAQPIETVTAFAAYLTRRTGAPPALILGGQTDDARTRQLAAFCDPRGPRFLVSSPAGNEGLNLQIARRLVHLDVPWNPMDLEQRIGRVHRFLSRRTILIDTLVTRHSREVDTYAAARNKLQTIASALVPPDRFEALFSRVMSLVPPDALQDLLGRAPLGPLDDADQARLSDLVHRGFEEWRAFHDRHAAERRAIRTLDPGDATWDDLSLFARRALAATPAEGFTALRFLAQDGDILATPEHAPVLTLDGRPYTCADTAGMPVTRDDGTPASPLGLNLPLLAAALRAAVFPDLPTGAAHLRWPDTTPRPHPGPFGILVAVRQTVHLDQGIATEHPPTLHAFLVHPDGARHPVHAPHRAPLLRALVSAALPRDPAPPAALLTAFTAALQQAETALLQDLRRPTDTEEAASILAAATPILAALIT</sequence>
<accession>A0A017THL2</accession>
<keyword evidence="6" id="KW-1185">Reference proteome</keyword>
<dbReference type="InterPro" id="IPR049730">
    <property type="entry name" value="SNF2/RAD54-like_C"/>
</dbReference>
<evidence type="ECO:0000256" key="1">
    <source>
        <dbReference type="ARBA" id="ARBA00022801"/>
    </source>
</evidence>
<dbReference type="Pfam" id="PF00271">
    <property type="entry name" value="Helicase_C"/>
    <property type="match status" value="1"/>
</dbReference>
<dbReference type="STRING" id="1192034.CAP_3926"/>
<dbReference type="EMBL" id="ASRX01000003">
    <property type="protein sequence ID" value="EYF08397.1"/>
    <property type="molecule type" value="Genomic_DNA"/>
</dbReference>
<dbReference type="InterPro" id="IPR038718">
    <property type="entry name" value="SNF2-like_sf"/>
</dbReference>
<dbReference type="PANTHER" id="PTHR10799">
    <property type="entry name" value="SNF2/RAD54 HELICASE FAMILY"/>
    <property type="match status" value="1"/>
</dbReference>
<dbReference type="Proteomes" id="UP000019678">
    <property type="component" value="Unassembled WGS sequence"/>
</dbReference>
<dbReference type="PROSITE" id="PS51192">
    <property type="entry name" value="HELICASE_ATP_BIND_1"/>
    <property type="match status" value="1"/>
</dbReference>
<dbReference type="SUPFAM" id="SSF52540">
    <property type="entry name" value="P-loop containing nucleoside triphosphate hydrolases"/>
    <property type="match status" value="2"/>
</dbReference>
<reference evidence="5 6" key="1">
    <citation type="submission" date="2013-05" db="EMBL/GenBank/DDBJ databases">
        <title>Genome assembly of Chondromyces apiculatus DSM 436.</title>
        <authorList>
            <person name="Sharma G."/>
            <person name="Khatri I."/>
            <person name="Kaur C."/>
            <person name="Mayilraj S."/>
            <person name="Subramanian S."/>
        </authorList>
    </citation>
    <scope>NUCLEOTIDE SEQUENCE [LARGE SCALE GENOMIC DNA]</scope>
    <source>
        <strain evidence="5 6">DSM 436</strain>
    </source>
</reference>
<dbReference type="InterPro" id="IPR000330">
    <property type="entry name" value="SNF2_N"/>
</dbReference>
<evidence type="ECO:0000259" key="3">
    <source>
        <dbReference type="PROSITE" id="PS51192"/>
    </source>
</evidence>
<dbReference type="CDD" id="cd18793">
    <property type="entry name" value="SF2_C_SNF"/>
    <property type="match status" value="1"/>
</dbReference>
<dbReference type="GO" id="GO:0016787">
    <property type="term" value="F:hydrolase activity"/>
    <property type="evidence" value="ECO:0007669"/>
    <property type="project" value="UniProtKB-KW"/>
</dbReference>
<dbReference type="AlphaFoldDB" id="A0A017THL2"/>
<evidence type="ECO:0000259" key="4">
    <source>
        <dbReference type="PROSITE" id="PS51194"/>
    </source>
</evidence>
<comment type="caution">
    <text evidence="5">The sequence shown here is derived from an EMBL/GenBank/DDBJ whole genome shotgun (WGS) entry which is preliminary data.</text>
</comment>
<dbReference type="InterPro" id="IPR027417">
    <property type="entry name" value="P-loop_NTPase"/>
</dbReference>
<gene>
    <name evidence="5" type="ORF">CAP_3926</name>
</gene>
<dbReference type="GO" id="GO:0005524">
    <property type="term" value="F:ATP binding"/>
    <property type="evidence" value="ECO:0007669"/>
    <property type="project" value="InterPro"/>
</dbReference>
<feature type="domain" description="Helicase C-terminal" evidence="4">
    <location>
        <begin position="502"/>
        <end position="647"/>
    </location>
</feature>
<dbReference type="RefSeq" id="WP_044235386.1">
    <property type="nucleotide sequence ID" value="NZ_ASRX01000003.1"/>
</dbReference>
<dbReference type="SMART" id="SM00490">
    <property type="entry name" value="HELICc"/>
    <property type="match status" value="1"/>
</dbReference>
<feature type="domain" description="Helicase ATP-binding" evidence="3">
    <location>
        <begin position="127"/>
        <end position="300"/>
    </location>
</feature>
<keyword evidence="1" id="KW-0378">Hydrolase</keyword>
<dbReference type="Gene3D" id="3.40.50.10810">
    <property type="entry name" value="Tandem AAA-ATPase domain"/>
    <property type="match status" value="1"/>
</dbReference>
<evidence type="ECO:0000256" key="2">
    <source>
        <dbReference type="SAM" id="MobiDB-lite"/>
    </source>
</evidence>
<evidence type="ECO:0000313" key="5">
    <source>
        <dbReference type="EMBL" id="EYF08397.1"/>
    </source>
</evidence>
<dbReference type="OrthoDB" id="18878at2"/>
<dbReference type="SMART" id="SM00487">
    <property type="entry name" value="DEXDc"/>
    <property type="match status" value="1"/>
</dbReference>
<evidence type="ECO:0000313" key="6">
    <source>
        <dbReference type="Proteomes" id="UP000019678"/>
    </source>
</evidence>
<name>A0A017THL2_9BACT</name>
<feature type="compositionally biased region" description="Acidic residues" evidence="2">
    <location>
        <begin position="438"/>
        <end position="451"/>
    </location>
</feature>
<dbReference type="Pfam" id="PF00176">
    <property type="entry name" value="SNF2-rel_dom"/>
    <property type="match status" value="1"/>
</dbReference>
<dbReference type="eggNOG" id="COG0553">
    <property type="taxonomic scope" value="Bacteria"/>
</dbReference>